<gene>
    <name evidence="1" type="ORF">LOK49_LG08G01546</name>
</gene>
<evidence type="ECO:0000313" key="2">
    <source>
        <dbReference type="Proteomes" id="UP001060215"/>
    </source>
</evidence>
<proteinExistence type="predicted"/>
<evidence type="ECO:0000313" key="1">
    <source>
        <dbReference type="EMBL" id="KAI8003509.1"/>
    </source>
</evidence>
<name>A0ACC0GR58_9ERIC</name>
<accession>A0ACC0GR58</accession>
<sequence>MTKIVGTLGPRSQFVEVIYGCLKAGMSGRVVVGTTGRDFSPHVVKIKVGEACLSVSLAKPDGTVFGGTVAGSLIAARPVQLIIASFKQIIKKQLLKRHSVESSSANGMPGGDLAIVLRSHGKTKNVEENDVATPPSRFPELPSGTRNNIGDQNINLVFNQEASQPSTHMSDESMFDINDSVIEID</sequence>
<reference evidence="1 2" key="1">
    <citation type="journal article" date="2022" name="Plant J.">
        <title>Chromosome-level genome of Camellia lanceoleosa provides a valuable resource for understanding genome evolution and self-incompatibility.</title>
        <authorList>
            <person name="Gong W."/>
            <person name="Xiao S."/>
            <person name="Wang L."/>
            <person name="Liao Z."/>
            <person name="Chang Y."/>
            <person name="Mo W."/>
            <person name="Hu G."/>
            <person name="Li W."/>
            <person name="Zhao G."/>
            <person name="Zhu H."/>
            <person name="Hu X."/>
            <person name="Ji K."/>
            <person name="Xiang X."/>
            <person name="Song Q."/>
            <person name="Yuan D."/>
            <person name="Jin S."/>
            <person name="Zhang L."/>
        </authorList>
    </citation>
    <scope>NUCLEOTIDE SEQUENCE [LARGE SCALE GENOMIC DNA]</scope>
    <source>
        <strain evidence="1">SQ_2022a</strain>
    </source>
</reference>
<keyword evidence="2" id="KW-1185">Reference proteome</keyword>
<dbReference type="Proteomes" id="UP001060215">
    <property type="component" value="Chromosome 9"/>
</dbReference>
<organism evidence="1 2">
    <name type="scientific">Camellia lanceoleosa</name>
    <dbReference type="NCBI Taxonomy" id="1840588"/>
    <lineage>
        <taxon>Eukaryota</taxon>
        <taxon>Viridiplantae</taxon>
        <taxon>Streptophyta</taxon>
        <taxon>Embryophyta</taxon>
        <taxon>Tracheophyta</taxon>
        <taxon>Spermatophyta</taxon>
        <taxon>Magnoliopsida</taxon>
        <taxon>eudicotyledons</taxon>
        <taxon>Gunneridae</taxon>
        <taxon>Pentapetalae</taxon>
        <taxon>asterids</taxon>
        <taxon>Ericales</taxon>
        <taxon>Theaceae</taxon>
        <taxon>Camellia</taxon>
    </lineage>
</organism>
<protein>
    <submittedName>
        <fullName evidence="1">AT-hook motif nuclear-localized protein 9</fullName>
    </submittedName>
</protein>
<comment type="caution">
    <text evidence="1">The sequence shown here is derived from an EMBL/GenBank/DDBJ whole genome shotgun (WGS) entry which is preliminary data.</text>
</comment>
<dbReference type="EMBL" id="CM045766">
    <property type="protein sequence ID" value="KAI8003509.1"/>
    <property type="molecule type" value="Genomic_DNA"/>
</dbReference>